<proteinExistence type="inferred from homology"/>
<feature type="coiled-coil region" evidence="4">
    <location>
        <begin position="16"/>
        <end position="43"/>
    </location>
</feature>
<dbReference type="Pfam" id="PF09766">
    <property type="entry name" value="FmiP_Thoc5"/>
    <property type="match status" value="2"/>
</dbReference>
<dbReference type="GO" id="GO:0003729">
    <property type="term" value="F:mRNA binding"/>
    <property type="evidence" value="ECO:0007669"/>
    <property type="project" value="TreeGrafter"/>
</dbReference>
<dbReference type="EnsemblProtists" id="PYU1_T008253">
    <property type="protein sequence ID" value="PYU1_T008253"/>
    <property type="gene ID" value="PYU1_G008237"/>
</dbReference>
<keyword evidence="4" id="KW-0175">Coiled coil</keyword>
<evidence type="ECO:0000313" key="7">
    <source>
        <dbReference type="Proteomes" id="UP000019132"/>
    </source>
</evidence>
<evidence type="ECO:0000256" key="4">
    <source>
        <dbReference type="SAM" id="Coils"/>
    </source>
</evidence>
<comment type="similarity">
    <text evidence="2">Belongs to the THOC5 family.</text>
</comment>
<dbReference type="GO" id="GO:0000445">
    <property type="term" value="C:THO complex part of transcription export complex"/>
    <property type="evidence" value="ECO:0007669"/>
    <property type="project" value="TreeGrafter"/>
</dbReference>
<name>K3WTF9_GLOUD</name>
<keyword evidence="7" id="KW-1185">Reference proteome</keyword>
<feature type="compositionally biased region" description="Low complexity" evidence="5">
    <location>
        <begin position="294"/>
        <end position="328"/>
    </location>
</feature>
<reference evidence="6" key="3">
    <citation type="submission" date="2015-02" db="UniProtKB">
        <authorList>
            <consortium name="EnsemblProtists"/>
        </authorList>
    </citation>
    <scope>IDENTIFICATION</scope>
    <source>
        <strain evidence="6">DAOM BR144</strain>
    </source>
</reference>
<dbReference type="PANTHER" id="PTHR13375">
    <property type="entry name" value="FMS INTERACTING PROTEIN"/>
    <property type="match status" value="1"/>
</dbReference>
<feature type="region of interest" description="Disordered" evidence="5">
    <location>
        <begin position="262"/>
        <end position="329"/>
    </location>
</feature>
<comment type="subcellular location">
    <subcellularLocation>
        <location evidence="1">Nucleus</location>
    </subcellularLocation>
</comment>
<dbReference type="Proteomes" id="UP000019132">
    <property type="component" value="Unassembled WGS sequence"/>
</dbReference>
<dbReference type="OMA" id="YEVMHLK"/>
<organism evidence="6 7">
    <name type="scientific">Globisporangium ultimum (strain ATCC 200006 / CBS 805.95 / DAOM BR144)</name>
    <name type="common">Pythium ultimum</name>
    <dbReference type="NCBI Taxonomy" id="431595"/>
    <lineage>
        <taxon>Eukaryota</taxon>
        <taxon>Sar</taxon>
        <taxon>Stramenopiles</taxon>
        <taxon>Oomycota</taxon>
        <taxon>Peronosporomycetes</taxon>
        <taxon>Pythiales</taxon>
        <taxon>Pythiaceae</taxon>
        <taxon>Globisporangium</taxon>
    </lineage>
</organism>
<feature type="region of interest" description="Disordered" evidence="5">
    <location>
        <begin position="358"/>
        <end position="404"/>
    </location>
</feature>
<protein>
    <recommendedName>
        <fullName evidence="8">THO complex subunit 5</fullName>
    </recommendedName>
</protein>
<reference evidence="7" key="2">
    <citation type="submission" date="2010-04" db="EMBL/GenBank/DDBJ databases">
        <authorList>
            <person name="Buell R."/>
            <person name="Hamilton J."/>
            <person name="Hostetler J."/>
        </authorList>
    </citation>
    <scope>NUCLEOTIDE SEQUENCE [LARGE SCALE GENOMIC DNA]</scope>
    <source>
        <strain evidence="7">DAOM:BR144</strain>
    </source>
</reference>
<evidence type="ECO:0000256" key="5">
    <source>
        <dbReference type="SAM" id="MobiDB-lite"/>
    </source>
</evidence>
<dbReference type="InterPro" id="IPR019163">
    <property type="entry name" value="THO_Thoc5"/>
</dbReference>
<evidence type="ECO:0000256" key="3">
    <source>
        <dbReference type="ARBA" id="ARBA00023242"/>
    </source>
</evidence>
<dbReference type="EMBL" id="GL376619">
    <property type="status" value="NOT_ANNOTATED_CDS"/>
    <property type="molecule type" value="Genomic_DNA"/>
</dbReference>
<dbReference type="eggNOG" id="KOG2216">
    <property type="taxonomic scope" value="Eukaryota"/>
</dbReference>
<sequence>MSAVTPRSAEHGAPALQKLKRTCDEIRALLLALQDQSARAKEQRVALDKARFKQQRWQVLVLLSALKAGLRDTFLEADAWKTRVQEQKDVVEAHQLKLQNLLYEKDHLLREIRRCRGFSTKEMDKIEFENGKLPIAVDPESHRQHLDQLTQELETRKRMIAQLKQLKARIEQIDAASQAKQSFLDGLRQEVATIEDATTALQKYMGAPVSAKLSRQHDATTQLPAALYTLYCELEAYQIASDASSQMGLAIVDATAVVKPPSAHQKRRFPSALQLGNGSLSMDPDASAKRLKAASRSPSVVPSATATSTTTSTDVSSTRAAPSRSPSVLRAKAATPALISFESGEIVTTGTAEKLLALRPYEEDDKDKEKESTQAEAMDVDATANTANEDDAKHAAENSGDDDDTAHLVDLWKPSDKALQLTLSLSVDGERVAGTPLSCSFSLLFQYLPVAKIVTVELVSKSPAISNSNKLQTVLMNLFPDDDGLTLPRLAGNYEFVDAKSGHEVQFPIDATCRPYYWAQWICGLHPMKRHVGNDNGVEAVTRRPEPSVRSVMQQLVKRLVTSVHLSKQLEQLHKASSSSSRSNNVVFVHAAVKALFSTGEHSKTQVESWTEIPTPTQDYFQLFKAQATRANFHLSTDGCRYFRIVLANDRVKMPAIVEISPEYPVRAPRFVFQSKAVSSISSTTADKNGALSTYENQLKDIEVEVNADYNELVPTPASEPFLLMHQVRKVQLCVDVLTSALADGTSATLCFGRERRGKDRRQAIVMDPASKELRHR</sequence>
<evidence type="ECO:0000256" key="2">
    <source>
        <dbReference type="ARBA" id="ARBA00008044"/>
    </source>
</evidence>
<keyword evidence="3" id="KW-0539">Nucleus</keyword>
<dbReference type="GO" id="GO:0006406">
    <property type="term" value="P:mRNA export from nucleus"/>
    <property type="evidence" value="ECO:0007669"/>
    <property type="project" value="TreeGrafter"/>
</dbReference>
<dbReference type="VEuPathDB" id="FungiDB:PYU1_G008237"/>
<dbReference type="HOGENOM" id="CLU_025420_0_0_1"/>
<dbReference type="STRING" id="431595.K3WTF9"/>
<dbReference type="PANTHER" id="PTHR13375:SF3">
    <property type="entry name" value="THO COMPLEX SUBUNIT 5 HOMOLOG"/>
    <property type="match status" value="1"/>
</dbReference>
<evidence type="ECO:0000313" key="6">
    <source>
        <dbReference type="EnsemblProtists" id="PYU1_T008253"/>
    </source>
</evidence>
<evidence type="ECO:0000256" key="1">
    <source>
        <dbReference type="ARBA" id="ARBA00004123"/>
    </source>
</evidence>
<reference evidence="7" key="1">
    <citation type="journal article" date="2010" name="Genome Biol.">
        <title>Genome sequence of the necrotrophic plant pathogen Pythium ultimum reveals original pathogenicity mechanisms and effector repertoire.</title>
        <authorList>
            <person name="Levesque C.A."/>
            <person name="Brouwer H."/>
            <person name="Cano L."/>
            <person name="Hamilton J.P."/>
            <person name="Holt C."/>
            <person name="Huitema E."/>
            <person name="Raffaele S."/>
            <person name="Robideau G.P."/>
            <person name="Thines M."/>
            <person name="Win J."/>
            <person name="Zerillo M.M."/>
            <person name="Beakes G.W."/>
            <person name="Boore J.L."/>
            <person name="Busam D."/>
            <person name="Dumas B."/>
            <person name="Ferriera S."/>
            <person name="Fuerstenberg S.I."/>
            <person name="Gachon C.M."/>
            <person name="Gaulin E."/>
            <person name="Govers F."/>
            <person name="Grenville-Briggs L."/>
            <person name="Horner N."/>
            <person name="Hostetler J."/>
            <person name="Jiang R.H."/>
            <person name="Johnson J."/>
            <person name="Krajaejun T."/>
            <person name="Lin H."/>
            <person name="Meijer H.J."/>
            <person name="Moore B."/>
            <person name="Morris P."/>
            <person name="Phuntmart V."/>
            <person name="Puiu D."/>
            <person name="Shetty J."/>
            <person name="Stajich J.E."/>
            <person name="Tripathy S."/>
            <person name="Wawra S."/>
            <person name="van West P."/>
            <person name="Whitty B.R."/>
            <person name="Coutinho P.M."/>
            <person name="Henrissat B."/>
            <person name="Martin F."/>
            <person name="Thomas P.D."/>
            <person name="Tyler B.M."/>
            <person name="De Vries R.P."/>
            <person name="Kamoun S."/>
            <person name="Yandell M."/>
            <person name="Tisserat N."/>
            <person name="Buell C.R."/>
        </authorList>
    </citation>
    <scope>NUCLEOTIDE SEQUENCE</scope>
    <source>
        <strain evidence="7">DAOM:BR144</strain>
    </source>
</reference>
<dbReference type="InParanoid" id="K3WTF9"/>
<dbReference type="AlphaFoldDB" id="K3WTF9"/>
<feature type="coiled-coil region" evidence="4">
    <location>
        <begin position="146"/>
        <end position="176"/>
    </location>
</feature>
<accession>K3WTF9</accession>
<evidence type="ECO:0008006" key="8">
    <source>
        <dbReference type="Google" id="ProtNLM"/>
    </source>
</evidence>